<feature type="transmembrane region" description="Helical" evidence="1">
    <location>
        <begin position="7"/>
        <end position="25"/>
    </location>
</feature>
<comment type="caution">
    <text evidence="2">The sequence shown here is derived from an EMBL/GenBank/DDBJ whole genome shotgun (WGS) entry which is preliminary data.</text>
</comment>
<dbReference type="Proteomes" id="UP001597534">
    <property type="component" value="Unassembled WGS sequence"/>
</dbReference>
<organism evidence="2 3">
    <name type="scientific">Flavobacterium chuncheonense</name>
    <dbReference type="NCBI Taxonomy" id="2026653"/>
    <lineage>
        <taxon>Bacteria</taxon>
        <taxon>Pseudomonadati</taxon>
        <taxon>Bacteroidota</taxon>
        <taxon>Flavobacteriia</taxon>
        <taxon>Flavobacteriales</taxon>
        <taxon>Flavobacteriaceae</taxon>
        <taxon>Flavobacterium</taxon>
    </lineage>
</organism>
<sequence length="90" mass="9948">MNKKDIFIGLLLGLLGGFIGCFIVLKLFTSSDFVTGFNYMKNDGSIGKIITLGAIPNLLLFFFLIKKNKDLMARGVILSMFVLTIITLIL</sequence>
<keyword evidence="1" id="KW-0472">Membrane</keyword>
<keyword evidence="1" id="KW-0812">Transmembrane</keyword>
<gene>
    <name evidence="2" type="ORF">ACFS5J_07960</name>
</gene>
<dbReference type="EMBL" id="JBHUPC010000013">
    <property type="protein sequence ID" value="MFD2891942.1"/>
    <property type="molecule type" value="Genomic_DNA"/>
</dbReference>
<keyword evidence="3" id="KW-1185">Reference proteome</keyword>
<feature type="transmembrane region" description="Helical" evidence="1">
    <location>
        <begin position="45"/>
        <end position="64"/>
    </location>
</feature>
<dbReference type="PROSITE" id="PS51257">
    <property type="entry name" value="PROKAR_LIPOPROTEIN"/>
    <property type="match status" value="1"/>
</dbReference>
<reference evidence="3" key="1">
    <citation type="journal article" date="2019" name="Int. J. Syst. Evol. Microbiol.">
        <title>The Global Catalogue of Microorganisms (GCM) 10K type strain sequencing project: providing services to taxonomists for standard genome sequencing and annotation.</title>
        <authorList>
            <consortium name="The Broad Institute Genomics Platform"/>
            <consortium name="The Broad Institute Genome Sequencing Center for Infectious Disease"/>
            <person name="Wu L."/>
            <person name="Ma J."/>
        </authorList>
    </citation>
    <scope>NUCLEOTIDE SEQUENCE [LARGE SCALE GENOMIC DNA]</scope>
    <source>
        <strain evidence="3">KCTC 22671</strain>
    </source>
</reference>
<evidence type="ECO:0000313" key="2">
    <source>
        <dbReference type="EMBL" id="MFD2891942.1"/>
    </source>
</evidence>
<name>A0ABW5YMD5_9FLAO</name>
<proteinExistence type="predicted"/>
<protein>
    <submittedName>
        <fullName evidence="2">Uncharacterized protein</fullName>
    </submittedName>
</protein>
<keyword evidence="1" id="KW-1133">Transmembrane helix</keyword>
<evidence type="ECO:0000313" key="3">
    <source>
        <dbReference type="Proteomes" id="UP001597534"/>
    </source>
</evidence>
<accession>A0ABW5YMD5</accession>
<dbReference type="RefSeq" id="WP_379811559.1">
    <property type="nucleotide sequence ID" value="NZ_JBHUPC010000013.1"/>
</dbReference>
<evidence type="ECO:0000256" key="1">
    <source>
        <dbReference type="SAM" id="Phobius"/>
    </source>
</evidence>
<feature type="transmembrane region" description="Helical" evidence="1">
    <location>
        <begin position="71"/>
        <end position="89"/>
    </location>
</feature>